<name>A0ABV9QH20_9FIRM</name>
<keyword evidence="1" id="KW-0472">Membrane</keyword>
<dbReference type="EMBL" id="JBHSHL010000002">
    <property type="protein sequence ID" value="MFC4803518.1"/>
    <property type="molecule type" value="Genomic_DNA"/>
</dbReference>
<keyword evidence="1" id="KW-1133">Transmembrane helix</keyword>
<keyword evidence="1" id="KW-0812">Transmembrane</keyword>
<protein>
    <submittedName>
        <fullName evidence="2">Uncharacterized protein</fullName>
    </submittedName>
</protein>
<evidence type="ECO:0000313" key="3">
    <source>
        <dbReference type="Proteomes" id="UP001595916"/>
    </source>
</evidence>
<dbReference type="Proteomes" id="UP001595916">
    <property type="component" value="Unassembled WGS sequence"/>
</dbReference>
<feature type="transmembrane region" description="Helical" evidence="1">
    <location>
        <begin position="9"/>
        <end position="29"/>
    </location>
</feature>
<proteinExistence type="predicted"/>
<reference evidence="3" key="1">
    <citation type="journal article" date="2019" name="Int. J. Syst. Evol. Microbiol.">
        <title>The Global Catalogue of Microorganisms (GCM) 10K type strain sequencing project: providing services to taxonomists for standard genome sequencing and annotation.</title>
        <authorList>
            <consortium name="The Broad Institute Genomics Platform"/>
            <consortium name="The Broad Institute Genome Sequencing Center for Infectious Disease"/>
            <person name="Wu L."/>
            <person name="Ma J."/>
        </authorList>
    </citation>
    <scope>NUCLEOTIDE SEQUENCE [LARGE SCALE GENOMIC DNA]</scope>
    <source>
        <strain evidence="3">CCUG 46385</strain>
    </source>
</reference>
<feature type="transmembrane region" description="Helical" evidence="1">
    <location>
        <begin position="79"/>
        <end position="98"/>
    </location>
</feature>
<gene>
    <name evidence="2" type="ORF">ACFO4R_00335</name>
</gene>
<evidence type="ECO:0000256" key="1">
    <source>
        <dbReference type="SAM" id="Phobius"/>
    </source>
</evidence>
<keyword evidence="3" id="KW-1185">Reference proteome</keyword>
<evidence type="ECO:0000313" key="2">
    <source>
        <dbReference type="EMBL" id="MFC4803518.1"/>
    </source>
</evidence>
<comment type="caution">
    <text evidence="2">The sequence shown here is derived from an EMBL/GenBank/DDBJ whole genome shotgun (WGS) entry which is preliminary data.</text>
</comment>
<organism evidence="2 3">
    <name type="scientific">Filifactor villosus</name>
    <dbReference type="NCBI Taxonomy" id="29374"/>
    <lineage>
        <taxon>Bacteria</taxon>
        <taxon>Bacillati</taxon>
        <taxon>Bacillota</taxon>
        <taxon>Clostridia</taxon>
        <taxon>Peptostreptococcales</taxon>
        <taxon>Filifactoraceae</taxon>
        <taxon>Filifactor</taxon>
    </lineage>
</organism>
<sequence length="144" mass="17035">MEDKKLERVLFYASLVLVFAGYVSIFMLTDMLNKLSYLVLFVVVFEVLFFALEGKRKKLIRRMKVEYDKSEQSQEQKKLMMYSRIALFAGFFTIPAYIRERSPIFMLLSALFMILAMVLNDKVQRLYPLAGKQGRKRGKKKREH</sequence>
<feature type="transmembrane region" description="Helical" evidence="1">
    <location>
        <begin position="104"/>
        <end position="120"/>
    </location>
</feature>
<feature type="transmembrane region" description="Helical" evidence="1">
    <location>
        <begin position="35"/>
        <end position="54"/>
    </location>
</feature>
<accession>A0ABV9QH20</accession>
<dbReference type="RefSeq" id="WP_379786951.1">
    <property type="nucleotide sequence ID" value="NZ_JBHSHL010000002.1"/>
</dbReference>